<dbReference type="NCBIfam" id="TIGR00369">
    <property type="entry name" value="unchar_dom_1"/>
    <property type="match status" value="1"/>
</dbReference>
<evidence type="ECO:0000256" key="12">
    <source>
        <dbReference type="ARBA" id="ARBA00023242"/>
    </source>
</evidence>
<comment type="similarity">
    <text evidence="5">Belongs to the thioesterase PaaI family.</text>
</comment>
<evidence type="ECO:0000256" key="19">
    <source>
        <dbReference type="ARBA" id="ARBA00064709"/>
    </source>
</evidence>
<keyword evidence="10" id="KW-0496">Mitochondrion</keyword>
<dbReference type="FunFam" id="3.10.129.10:FF:000021">
    <property type="entry name" value="Acyl-coenzyme A thioesterase 13"/>
    <property type="match status" value="1"/>
</dbReference>
<dbReference type="CDD" id="cd03443">
    <property type="entry name" value="PaaI_thioesterase"/>
    <property type="match status" value="1"/>
</dbReference>
<evidence type="ECO:0000256" key="6">
    <source>
        <dbReference type="ARBA" id="ARBA00022490"/>
    </source>
</evidence>
<dbReference type="InterPro" id="IPR039298">
    <property type="entry name" value="ACOT13"/>
</dbReference>
<dbReference type="PANTHER" id="PTHR21660:SF59">
    <property type="entry name" value="THIOESTERASE DOMAIN-CONTAINING PROTEIN"/>
    <property type="match status" value="1"/>
</dbReference>
<dbReference type="GO" id="GO:0005819">
    <property type="term" value="C:spindle"/>
    <property type="evidence" value="ECO:0007669"/>
    <property type="project" value="UniProtKB-SubCell"/>
</dbReference>
<evidence type="ECO:0000256" key="22">
    <source>
        <dbReference type="ARBA" id="ARBA00081533"/>
    </source>
</evidence>
<protein>
    <recommendedName>
        <fullName evidence="20">Acyl-coenzyme A thioesterase 13</fullName>
    </recommendedName>
    <alternativeName>
        <fullName evidence="22">Hotdog-fold thioesterase superfamily member 2</fullName>
    </alternativeName>
    <alternativeName>
        <fullName evidence="21">Palmitoyl-CoA hydrolase</fullName>
    </alternativeName>
    <alternativeName>
        <fullName evidence="23">Thioesterase superfamily member 2</fullName>
    </alternativeName>
</protein>
<sequence length="145" mass="15538">MASKYLAAIKEIYKSYETAKGFCKFASGCRVLSVSEGHVKVEMDVTEELLNPPGTLHGGCTATLVDIVTTTALMATERAHPGVSVDLIVSYLAAAHPGETIVIDASVLRAGRTLAYTRADVFRKKDNLLIATAQHTKAFPASKQK</sequence>
<evidence type="ECO:0000256" key="4">
    <source>
        <dbReference type="ARBA" id="ARBA00004514"/>
    </source>
</evidence>
<evidence type="ECO:0000313" key="25">
    <source>
        <dbReference type="Proteomes" id="UP000036681"/>
    </source>
</evidence>
<evidence type="ECO:0000256" key="18">
    <source>
        <dbReference type="ARBA" id="ARBA00058205"/>
    </source>
</evidence>
<keyword evidence="9" id="KW-0443">Lipid metabolism</keyword>
<evidence type="ECO:0000256" key="1">
    <source>
        <dbReference type="ARBA" id="ARBA00004123"/>
    </source>
</evidence>
<dbReference type="Gene3D" id="3.10.129.10">
    <property type="entry name" value="Hotdog Thioesterase"/>
    <property type="match status" value="1"/>
</dbReference>
<organism evidence="25 26">
    <name type="scientific">Ascaris lumbricoides</name>
    <name type="common">Giant roundworm</name>
    <dbReference type="NCBI Taxonomy" id="6252"/>
    <lineage>
        <taxon>Eukaryota</taxon>
        <taxon>Metazoa</taxon>
        <taxon>Ecdysozoa</taxon>
        <taxon>Nematoda</taxon>
        <taxon>Chromadorea</taxon>
        <taxon>Rhabditida</taxon>
        <taxon>Spirurina</taxon>
        <taxon>Ascaridomorpha</taxon>
        <taxon>Ascaridoidea</taxon>
        <taxon>Ascarididae</taxon>
        <taxon>Ascaris</taxon>
    </lineage>
</organism>
<evidence type="ECO:0000259" key="24">
    <source>
        <dbReference type="Pfam" id="PF03061"/>
    </source>
</evidence>
<evidence type="ECO:0000256" key="20">
    <source>
        <dbReference type="ARBA" id="ARBA00067273"/>
    </source>
</evidence>
<evidence type="ECO:0000256" key="14">
    <source>
        <dbReference type="ARBA" id="ARBA00047969"/>
    </source>
</evidence>
<dbReference type="InterPro" id="IPR003736">
    <property type="entry name" value="PAAI_dom"/>
</dbReference>
<comment type="catalytic activity">
    <reaction evidence="16">
        <text>hexanoyl-CoA + H2O = hexanoate + CoA + H(+)</text>
        <dbReference type="Rhea" id="RHEA:40115"/>
        <dbReference type="ChEBI" id="CHEBI:15377"/>
        <dbReference type="ChEBI" id="CHEBI:15378"/>
        <dbReference type="ChEBI" id="CHEBI:17120"/>
        <dbReference type="ChEBI" id="CHEBI:57287"/>
        <dbReference type="ChEBI" id="CHEBI:62620"/>
    </reaction>
    <physiologicalReaction direction="left-to-right" evidence="16">
        <dbReference type="Rhea" id="RHEA:40116"/>
    </physiologicalReaction>
</comment>
<dbReference type="GO" id="GO:0005634">
    <property type="term" value="C:nucleus"/>
    <property type="evidence" value="ECO:0007669"/>
    <property type="project" value="UniProtKB-SubCell"/>
</dbReference>
<evidence type="ECO:0000256" key="10">
    <source>
        <dbReference type="ARBA" id="ARBA00023128"/>
    </source>
</evidence>
<comment type="catalytic activity">
    <reaction evidence="13">
        <text>octanoyl-CoA + H2O = octanoate + CoA + H(+)</text>
        <dbReference type="Rhea" id="RHEA:30143"/>
        <dbReference type="ChEBI" id="CHEBI:15377"/>
        <dbReference type="ChEBI" id="CHEBI:15378"/>
        <dbReference type="ChEBI" id="CHEBI:25646"/>
        <dbReference type="ChEBI" id="CHEBI:57287"/>
        <dbReference type="ChEBI" id="CHEBI:57386"/>
    </reaction>
    <physiologicalReaction direction="left-to-right" evidence="13">
        <dbReference type="Rhea" id="RHEA:30144"/>
    </physiologicalReaction>
</comment>
<evidence type="ECO:0000256" key="21">
    <source>
        <dbReference type="ARBA" id="ARBA00075657"/>
    </source>
</evidence>
<evidence type="ECO:0000256" key="9">
    <source>
        <dbReference type="ARBA" id="ARBA00023098"/>
    </source>
</evidence>
<accession>A0A0M3I505</accession>
<evidence type="ECO:0000256" key="23">
    <source>
        <dbReference type="ARBA" id="ARBA00083956"/>
    </source>
</evidence>
<keyword evidence="7" id="KW-0378">Hydrolase</keyword>
<evidence type="ECO:0000256" key="7">
    <source>
        <dbReference type="ARBA" id="ARBA00022801"/>
    </source>
</evidence>
<keyword evidence="8" id="KW-0007">Acetylation</keyword>
<comment type="catalytic activity">
    <reaction evidence="15">
        <text>dodecanoyl-CoA + H2O = dodecanoate + CoA + H(+)</text>
        <dbReference type="Rhea" id="RHEA:30135"/>
        <dbReference type="ChEBI" id="CHEBI:15377"/>
        <dbReference type="ChEBI" id="CHEBI:15378"/>
        <dbReference type="ChEBI" id="CHEBI:18262"/>
        <dbReference type="ChEBI" id="CHEBI:57287"/>
        <dbReference type="ChEBI" id="CHEBI:57375"/>
    </reaction>
    <physiologicalReaction direction="left-to-right" evidence="15">
        <dbReference type="Rhea" id="RHEA:30136"/>
    </physiologicalReaction>
</comment>
<keyword evidence="6" id="KW-0963">Cytoplasm</keyword>
<dbReference type="SUPFAM" id="SSF54637">
    <property type="entry name" value="Thioesterase/thiol ester dehydrase-isomerase"/>
    <property type="match status" value="1"/>
</dbReference>
<evidence type="ECO:0000256" key="3">
    <source>
        <dbReference type="ARBA" id="ARBA00004186"/>
    </source>
</evidence>
<dbReference type="WBParaSite" id="ALUE_0001195001-mRNA-1">
    <property type="protein sequence ID" value="ALUE_0001195001-mRNA-1"/>
    <property type="gene ID" value="ALUE_0001195001"/>
</dbReference>
<dbReference type="GO" id="GO:0006629">
    <property type="term" value="P:lipid metabolic process"/>
    <property type="evidence" value="ECO:0007669"/>
    <property type="project" value="UniProtKB-KW"/>
</dbReference>
<evidence type="ECO:0000256" key="8">
    <source>
        <dbReference type="ARBA" id="ARBA00022990"/>
    </source>
</evidence>
<reference evidence="26" key="1">
    <citation type="submission" date="2017-02" db="UniProtKB">
        <authorList>
            <consortium name="WormBaseParasite"/>
        </authorList>
    </citation>
    <scope>IDENTIFICATION</scope>
</reference>
<dbReference type="Pfam" id="PF03061">
    <property type="entry name" value="4HBT"/>
    <property type="match status" value="1"/>
</dbReference>
<proteinExistence type="inferred from homology"/>
<evidence type="ECO:0000256" key="15">
    <source>
        <dbReference type="ARBA" id="ARBA00048074"/>
    </source>
</evidence>
<comment type="function">
    <text evidence="18">Catalyzes the hydrolysis of acyl-CoAs into free fatty acids and coenzyme A (CoASH), regulating their respective intracellular levels. Has acyl-CoA thioesterase activity towards medium (C12) and long-chain (C18) fatty acyl-CoA substrates. Can also hydrolyze 3-hydroxyphenylacetyl-CoA and 3,4-dihydroxyphenylacetyl-CoA (in vitro). May play a role in controlling adaptive thermogenesis.</text>
</comment>
<evidence type="ECO:0000256" key="16">
    <source>
        <dbReference type="ARBA" id="ARBA00050199"/>
    </source>
</evidence>
<comment type="subcellular location">
    <subcellularLocation>
        <location evidence="3">Cytoplasm</location>
        <location evidence="3">Cytoskeleton</location>
        <location evidence="3">Spindle</location>
    </subcellularLocation>
    <subcellularLocation>
        <location evidence="4">Cytoplasm</location>
        <location evidence="4">Cytosol</location>
    </subcellularLocation>
    <subcellularLocation>
        <location evidence="2">Mitochondrion</location>
    </subcellularLocation>
    <subcellularLocation>
        <location evidence="1">Nucleus</location>
    </subcellularLocation>
</comment>
<dbReference type="InterPro" id="IPR029069">
    <property type="entry name" value="HotDog_dom_sf"/>
</dbReference>
<dbReference type="GO" id="GO:0005739">
    <property type="term" value="C:mitochondrion"/>
    <property type="evidence" value="ECO:0007669"/>
    <property type="project" value="UniProtKB-SubCell"/>
</dbReference>
<feature type="domain" description="Thioesterase" evidence="24">
    <location>
        <begin position="54"/>
        <end position="128"/>
    </location>
</feature>
<evidence type="ECO:0000256" key="2">
    <source>
        <dbReference type="ARBA" id="ARBA00004173"/>
    </source>
</evidence>
<dbReference type="Proteomes" id="UP000036681">
    <property type="component" value="Unplaced"/>
</dbReference>
<evidence type="ECO:0000256" key="13">
    <source>
        <dbReference type="ARBA" id="ARBA00047588"/>
    </source>
</evidence>
<name>A0A0M3I505_ASCLU</name>
<dbReference type="GO" id="GO:0005829">
    <property type="term" value="C:cytosol"/>
    <property type="evidence" value="ECO:0007669"/>
    <property type="project" value="UniProtKB-SubCell"/>
</dbReference>
<comment type="subunit">
    <text evidence="19">Homotetramer. Interacts with PCTP.</text>
</comment>
<dbReference type="InterPro" id="IPR006683">
    <property type="entry name" value="Thioestr_dom"/>
</dbReference>
<dbReference type="AlphaFoldDB" id="A0A0M3I505"/>
<keyword evidence="12" id="KW-0539">Nucleus</keyword>
<evidence type="ECO:0000256" key="11">
    <source>
        <dbReference type="ARBA" id="ARBA00023212"/>
    </source>
</evidence>
<evidence type="ECO:0000313" key="26">
    <source>
        <dbReference type="WBParaSite" id="ALUE_0001195001-mRNA-1"/>
    </source>
</evidence>
<evidence type="ECO:0000256" key="5">
    <source>
        <dbReference type="ARBA" id="ARBA00008324"/>
    </source>
</evidence>
<comment type="catalytic activity">
    <reaction evidence="17">
        <text>a fatty acyl-CoA + H2O = a fatty acid + CoA + H(+)</text>
        <dbReference type="Rhea" id="RHEA:16781"/>
        <dbReference type="ChEBI" id="CHEBI:15377"/>
        <dbReference type="ChEBI" id="CHEBI:15378"/>
        <dbReference type="ChEBI" id="CHEBI:28868"/>
        <dbReference type="ChEBI" id="CHEBI:57287"/>
        <dbReference type="ChEBI" id="CHEBI:77636"/>
    </reaction>
    <physiologicalReaction direction="left-to-right" evidence="17">
        <dbReference type="Rhea" id="RHEA:16782"/>
    </physiologicalReaction>
</comment>
<keyword evidence="11" id="KW-0206">Cytoskeleton</keyword>
<dbReference type="GO" id="GO:0047617">
    <property type="term" value="F:fatty acyl-CoA hydrolase activity"/>
    <property type="evidence" value="ECO:0007669"/>
    <property type="project" value="InterPro"/>
</dbReference>
<keyword evidence="25" id="KW-1185">Reference proteome</keyword>
<dbReference type="PANTHER" id="PTHR21660">
    <property type="entry name" value="THIOESTERASE SUPERFAMILY MEMBER-RELATED"/>
    <property type="match status" value="1"/>
</dbReference>
<evidence type="ECO:0000256" key="17">
    <source>
        <dbReference type="ARBA" id="ARBA00052976"/>
    </source>
</evidence>
<comment type="catalytic activity">
    <reaction evidence="14">
        <text>decanoyl-CoA + H2O = decanoate + CoA + H(+)</text>
        <dbReference type="Rhea" id="RHEA:40059"/>
        <dbReference type="ChEBI" id="CHEBI:15377"/>
        <dbReference type="ChEBI" id="CHEBI:15378"/>
        <dbReference type="ChEBI" id="CHEBI:27689"/>
        <dbReference type="ChEBI" id="CHEBI:57287"/>
        <dbReference type="ChEBI" id="CHEBI:61430"/>
    </reaction>
    <physiologicalReaction direction="left-to-right" evidence="14">
        <dbReference type="Rhea" id="RHEA:40060"/>
    </physiologicalReaction>
</comment>